<proteinExistence type="inferred from homology"/>
<dbReference type="PANTHER" id="PTHR23073">
    <property type="entry name" value="26S PROTEASOME REGULATORY SUBUNIT"/>
    <property type="match status" value="1"/>
</dbReference>
<evidence type="ECO:0000256" key="2">
    <source>
        <dbReference type="ARBA" id="ARBA00022741"/>
    </source>
</evidence>
<dbReference type="Pfam" id="PF00004">
    <property type="entry name" value="AAA"/>
    <property type="match status" value="1"/>
</dbReference>
<dbReference type="SUPFAM" id="SSF52540">
    <property type="entry name" value="P-loop containing nucleoside triphosphate hydrolases"/>
    <property type="match status" value="1"/>
</dbReference>
<dbReference type="Proteomes" id="UP000503336">
    <property type="component" value="Chromosome"/>
</dbReference>
<evidence type="ECO:0000256" key="3">
    <source>
        <dbReference type="ARBA" id="ARBA00022840"/>
    </source>
</evidence>
<organism evidence="5 6">
    <name type="scientific">Pikeienuella piscinae</name>
    <dbReference type="NCBI Taxonomy" id="2748098"/>
    <lineage>
        <taxon>Bacteria</taxon>
        <taxon>Pseudomonadati</taxon>
        <taxon>Pseudomonadota</taxon>
        <taxon>Alphaproteobacteria</taxon>
        <taxon>Rhodobacterales</taxon>
        <taxon>Paracoccaceae</taxon>
        <taxon>Pikeienuella</taxon>
    </lineage>
</organism>
<accession>A0A7L5BY31</accession>
<dbReference type="InterPro" id="IPR003593">
    <property type="entry name" value="AAA+_ATPase"/>
</dbReference>
<keyword evidence="3 5" id="KW-0067">ATP-binding</keyword>
<protein>
    <submittedName>
        <fullName evidence="5">ATP-binding protein</fullName>
    </submittedName>
</protein>
<dbReference type="EMBL" id="CP049056">
    <property type="protein sequence ID" value="QIE56043.1"/>
    <property type="molecule type" value="Genomic_DNA"/>
</dbReference>
<evidence type="ECO:0000313" key="6">
    <source>
        <dbReference type="Proteomes" id="UP000503336"/>
    </source>
</evidence>
<keyword evidence="2" id="KW-0547">Nucleotide-binding</keyword>
<dbReference type="InterPro" id="IPR027417">
    <property type="entry name" value="P-loop_NTPase"/>
</dbReference>
<keyword evidence="6" id="KW-1185">Reference proteome</keyword>
<gene>
    <name evidence="5" type="ORF">G5B40_11615</name>
</gene>
<dbReference type="InterPro" id="IPR050221">
    <property type="entry name" value="26S_Proteasome_ATPase"/>
</dbReference>
<comment type="similarity">
    <text evidence="1">Belongs to the AAA ATPase family.</text>
</comment>
<dbReference type="CDD" id="cd19481">
    <property type="entry name" value="RecA-like_protease"/>
    <property type="match status" value="1"/>
</dbReference>
<dbReference type="AlphaFoldDB" id="A0A7L5BY31"/>
<dbReference type="InterPro" id="IPR003959">
    <property type="entry name" value="ATPase_AAA_core"/>
</dbReference>
<dbReference type="GO" id="GO:0016887">
    <property type="term" value="F:ATP hydrolysis activity"/>
    <property type="evidence" value="ECO:0007669"/>
    <property type="project" value="InterPro"/>
</dbReference>
<dbReference type="RefSeq" id="WP_165098747.1">
    <property type="nucleotide sequence ID" value="NZ_CP049056.1"/>
</dbReference>
<evidence type="ECO:0000256" key="1">
    <source>
        <dbReference type="ARBA" id="ARBA00006914"/>
    </source>
</evidence>
<name>A0A7L5BY31_9RHOB</name>
<sequence>MNRIDPTARASNAANLGAAFGVLTRLIRSRFGGEDIAPDGAISLSFFDDGSPLGDFIRDRRPSFTEYVVFLLALAPHAKPTLLDAEIRAALQKAGDFPEIGGHRDAESRTFLPTGQTAAYLLAGNDLEGRFNVQRLFSPDHWFAREGALRLEPPKEGAPALSGRIVMARDWVERMTLGAVDIPPFSASFPARRIETALDWDDLVLPESARARLDELLRWATHRRALEEDWGFGARLRPGYRALFHGASGTGKTFASTLLGKSTGREVFRVDLSVVVSKYIGETEKNLSSLFEAAHRRDWILFFDEADALFGKRTSVKDSHDRYANQEVSYLLQRVEEYDGLCILASNLRANIDEAFLRRFNAIIRFPEPGPDERAEIWRRALPPRGDDGGRAELIEAVKGYELTGGGIVNVAQFAAIEAVAAGRRDVTLEDVELGVRRELEKEGKVFRSLR</sequence>
<dbReference type="Gene3D" id="3.40.50.300">
    <property type="entry name" value="P-loop containing nucleotide triphosphate hydrolases"/>
    <property type="match status" value="1"/>
</dbReference>
<dbReference type="GO" id="GO:0005524">
    <property type="term" value="F:ATP binding"/>
    <property type="evidence" value="ECO:0007669"/>
    <property type="project" value="UniProtKB-KW"/>
</dbReference>
<dbReference type="SMART" id="SM00382">
    <property type="entry name" value="AAA"/>
    <property type="match status" value="1"/>
</dbReference>
<dbReference type="KEGG" id="hdh:G5B40_11615"/>
<evidence type="ECO:0000313" key="5">
    <source>
        <dbReference type="EMBL" id="QIE56043.1"/>
    </source>
</evidence>
<feature type="domain" description="AAA+ ATPase" evidence="4">
    <location>
        <begin position="238"/>
        <end position="370"/>
    </location>
</feature>
<evidence type="ECO:0000259" key="4">
    <source>
        <dbReference type="SMART" id="SM00382"/>
    </source>
</evidence>
<reference evidence="5 6" key="1">
    <citation type="submission" date="2020-02" db="EMBL/GenBank/DDBJ databases">
        <title>complete genome sequence of Rhodobacteraceae bacterium.</title>
        <authorList>
            <person name="Park J."/>
            <person name="Kim Y.-S."/>
            <person name="Kim K.-H."/>
        </authorList>
    </citation>
    <scope>NUCLEOTIDE SEQUENCE [LARGE SCALE GENOMIC DNA]</scope>
    <source>
        <strain evidence="5 6">RR4-56</strain>
    </source>
</reference>